<evidence type="ECO:0000256" key="2">
    <source>
        <dbReference type="ARBA" id="ARBA00023015"/>
    </source>
</evidence>
<sequence>MPEFSREIYSFVEIARERSIRRAADKLNISSSALSRQMNLLEADLGVSLLTRQVTGVQLTEHGTMLLQQVEKWLEEDMRLRAMLAKADATRERALRIGAMECFADTLLPELSLYAQAQDKADRMVTKTGGTAELLRDLENGKLDLVIAFNVHHSQITRVLYDRDCRIGMVFRPGLLSIAEEEVPIARALDHPICLPDENLSLHTRLYSELLKQRRRADIHATSNSIAMIREMAVRGDCVSFLTWFDVHRAVARKQLCFVPLAERRLSETLCVCVSGMRPFAPQLSAVATEAARLIEEVATGTGTERFL</sequence>
<dbReference type="Pfam" id="PF03466">
    <property type="entry name" value="LysR_substrate"/>
    <property type="match status" value="1"/>
</dbReference>
<dbReference type="InterPro" id="IPR036388">
    <property type="entry name" value="WH-like_DNA-bd_sf"/>
</dbReference>
<dbReference type="PANTHER" id="PTHR30419">
    <property type="entry name" value="HTH-TYPE TRANSCRIPTIONAL REGULATOR YBHD"/>
    <property type="match status" value="1"/>
</dbReference>
<name>A0AAU8ASB5_9RHOB</name>
<dbReference type="GO" id="GO:0005829">
    <property type="term" value="C:cytosol"/>
    <property type="evidence" value="ECO:0007669"/>
    <property type="project" value="TreeGrafter"/>
</dbReference>
<dbReference type="InterPro" id="IPR036390">
    <property type="entry name" value="WH_DNA-bd_sf"/>
</dbReference>
<evidence type="ECO:0000256" key="1">
    <source>
        <dbReference type="ARBA" id="ARBA00009437"/>
    </source>
</evidence>
<evidence type="ECO:0000259" key="5">
    <source>
        <dbReference type="PROSITE" id="PS50931"/>
    </source>
</evidence>
<keyword evidence="2" id="KW-0805">Transcription regulation</keyword>
<reference evidence="6" key="1">
    <citation type="submission" date="2023-02" db="EMBL/GenBank/DDBJ databases">
        <title>Description and genomic characterization of Salipiger bruguierae sp. nov., isolated from the sediment of mangrove plant Bruguiera sexangula.</title>
        <authorList>
            <person name="Long M."/>
        </authorList>
    </citation>
    <scope>NUCLEOTIDE SEQUENCE</scope>
    <source>
        <strain evidence="6">H15</strain>
        <plasmid evidence="6">unnamed5</plasmid>
    </source>
</reference>
<comment type="similarity">
    <text evidence="1">Belongs to the LysR transcriptional regulatory family.</text>
</comment>
<dbReference type="Gene3D" id="1.10.10.10">
    <property type="entry name" value="Winged helix-like DNA-binding domain superfamily/Winged helix DNA-binding domain"/>
    <property type="match status" value="1"/>
</dbReference>
<gene>
    <name evidence="6" type="ORF">PVT71_28420</name>
</gene>
<organism evidence="6">
    <name type="scientific">Alloyangia sp. H15</name>
    <dbReference type="NCBI Taxonomy" id="3029062"/>
    <lineage>
        <taxon>Bacteria</taxon>
        <taxon>Pseudomonadati</taxon>
        <taxon>Pseudomonadota</taxon>
        <taxon>Alphaproteobacteria</taxon>
        <taxon>Rhodobacterales</taxon>
        <taxon>Roseobacteraceae</taxon>
        <taxon>Alloyangia</taxon>
    </lineage>
</organism>
<proteinExistence type="inferred from homology"/>
<dbReference type="SUPFAM" id="SSF46785">
    <property type="entry name" value="Winged helix' DNA-binding domain"/>
    <property type="match status" value="1"/>
</dbReference>
<dbReference type="Pfam" id="PF00126">
    <property type="entry name" value="HTH_1"/>
    <property type="match status" value="1"/>
</dbReference>
<dbReference type="PRINTS" id="PR00039">
    <property type="entry name" value="HTHLYSR"/>
</dbReference>
<feature type="domain" description="HTH lysR-type" evidence="5">
    <location>
        <begin position="1"/>
        <end position="60"/>
    </location>
</feature>
<dbReference type="GO" id="GO:0003677">
    <property type="term" value="F:DNA binding"/>
    <property type="evidence" value="ECO:0007669"/>
    <property type="project" value="UniProtKB-KW"/>
</dbReference>
<geneLocation type="plasmid" evidence="6">
    <name>unnamed5</name>
</geneLocation>
<dbReference type="EMBL" id="CP123390">
    <property type="protein sequence ID" value="XCC97910.1"/>
    <property type="molecule type" value="Genomic_DNA"/>
</dbReference>
<dbReference type="InterPro" id="IPR050950">
    <property type="entry name" value="HTH-type_LysR_regulators"/>
</dbReference>
<keyword evidence="3" id="KW-0238">DNA-binding</keyword>
<dbReference type="RefSeq" id="WP_353476789.1">
    <property type="nucleotide sequence ID" value="NZ_CP123390.1"/>
</dbReference>
<dbReference type="GO" id="GO:0003700">
    <property type="term" value="F:DNA-binding transcription factor activity"/>
    <property type="evidence" value="ECO:0007669"/>
    <property type="project" value="InterPro"/>
</dbReference>
<dbReference type="FunFam" id="1.10.10.10:FF:000001">
    <property type="entry name" value="LysR family transcriptional regulator"/>
    <property type="match status" value="1"/>
</dbReference>
<dbReference type="SUPFAM" id="SSF53850">
    <property type="entry name" value="Periplasmic binding protein-like II"/>
    <property type="match status" value="1"/>
</dbReference>
<protein>
    <submittedName>
        <fullName evidence="6">LysR family transcriptional regulator</fullName>
    </submittedName>
</protein>
<accession>A0AAU8ASB5</accession>
<dbReference type="InterPro" id="IPR005119">
    <property type="entry name" value="LysR_subst-bd"/>
</dbReference>
<keyword evidence="4" id="KW-0804">Transcription</keyword>
<keyword evidence="6" id="KW-0614">Plasmid</keyword>
<dbReference type="PROSITE" id="PS50931">
    <property type="entry name" value="HTH_LYSR"/>
    <property type="match status" value="1"/>
</dbReference>
<evidence type="ECO:0000256" key="4">
    <source>
        <dbReference type="ARBA" id="ARBA00023163"/>
    </source>
</evidence>
<dbReference type="InterPro" id="IPR000847">
    <property type="entry name" value="LysR_HTH_N"/>
</dbReference>
<dbReference type="Gene3D" id="3.40.190.10">
    <property type="entry name" value="Periplasmic binding protein-like II"/>
    <property type="match status" value="2"/>
</dbReference>
<evidence type="ECO:0000256" key="3">
    <source>
        <dbReference type="ARBA" id="ARBA00023125"/>
    </source>
</evidence>
<dbReference type="AlphaFoldDB" id="A0AAU8ASB5"/>
<evidence type="ECO:0000313" key="6">
    <source>
        <dbReference type="EMBL" id="XCC97910.1"/>
    </source>
</evidence>